<dbReference type="Proteomes" id="UP000051672">
    <property type="component" value="Unassembled WGS sequence"/>
</dbReference>
<gene>
    <name evidence="5" type="ORF">FC34_GL001313</name>
</gene>
<comment type="caution">
    <text evidence="5">The sequence shown here is derived from an EMBL/GenBank/DDBJ whole genome shotgun (WGS) entry which is preliminary data.</text>
</comment>
<keyword evidence="6" id="KW-1185">Reference proteome</keyword>
<dbReference type="GO" id="GO:0003700">
    <property type="term" value="F:DNA-binding transcription factor activity"/>
    <property type="evidence" value="ECO:0007669"/>
    <property type="project" value="TreeGrafter"/>
</dbReference>
<evidence type="ECO:0000256" key="1">
    <source>
        <dbReference type="ARBA" id="ARBA00023015"/>
    </source>
</evidence>
<dbReference type="InterPro" id="IPR046335">
    <property type="entry name" value="LacI/GalR-like_sensor"/>
</dbReference>
<evidence type="ECO:0000256" key="3">
    <source>
        <dbReference type="ARBA" id="ARBA00023163"/>
    </source>
</evidence>
<dbReference type="PROSITE" id="PS50932">
    <property type="entry name" value="HTH_LACI_2"/>
    <property type="match status" value="1"/>
</dbReference>
<dbReference type="Gene3D" id="1.10.260.40">
    <property type="entry name" value="lambda repressor-like DNA-binding domains"/>
    <property type="match status" value="1"/>
</dbReference>
<dbReference type="PATRIC" id="fig|1423727.3.peg.1333"/>
<evidence type="ECO:0000256" key="2">
    <source>
        <dbReference type="ARBA" id="ARBA00023125"/>
    </source>
</evidence>
<dbReference type="OrthoDB" id="43195at2"/>
<name>A0A0R2AW87_9LACO</name>
<dbReference type="PANTHER" id="PTHR30146:SF149">
    <property type="entry name" value="HTH-TYPE TRANSCRIPTIONAL REGULATOR EBGR"/>
    <property type="match status" value="1"/>
</dbReference>
<dbReference type="EMBL" id="AYZQ01000003">
    <property type="protein sequence ID" value="KRM71656.1"/>
    <property type="molecule type" value="Genomic_DNA"/>
</dbReference>
<dbReference type="Gene3D" id="3.40.50.2300">
    <property type="match status" value="2"/>
</dbReference>
<dbReference type="RefSeq" id="WP_057894607.1">
    <property type="nucleotide sequence ID" value="NZ_AYZQ01000003.1"/>
</dbReference>
<dbReference type="SUPFAM" id="SSF47413">
    <property type="entry name" value="lambda repressor-like DNA-binding domains"/>
    <property type="match status" value="1"/>
</dbReference>
<dbReference type="Pfam" id="PF00356">
    <property type="entry name" value="LacI"/>
    <property type="match status" value="1"/>
</dbReference>
<feature type="domain" description="HTH lacI-type" evidence="4">
    <location>
        <begin position="2"/>
        <end position="48"/>
    </location>
</feature>
<dbReference type="SMART" id="SM00354">
    <property type="entry name" value="HTH_LACI"/>
    <property type="match status" value="1"/>
</dbReference>
<reference evidence="5 6" key="1">
    <citation type="journal article" date="2015" name="Genome Announc.">
        <title>Expanding the biotechnology potential of lactobacilli through comparative genomics of 213 strains and associated genera.</title>
        <authorList>
            <person name="Sun Z."/>
            <person name="Harris H.M."/>
            <person name="McCann A."/>
            <person name="Guo C."/>
            <person name="Argimon S."/>
            <person name="Zhang W."/>
            <person name="Yang X."/>
            <person name="Jeffery I.B."/>
            <person name="Cooney J.C."/>
            <person name="Kagawa T.F."/>
            <person name="Liu W."/>
            <person name="Song Y."/>
            <person name="Salvetti E."/>
            <person name="Wrobel A."/>
            <person name="Rasinkangas P."/>
            <person name="Parkhill J."/>
            <person name="Rea M.C."/>
            <person name="O'Sullivan O."/>
            <person name="Ritari J."/>
            <person name="Douillard F.P."/>
            <person name="Paul Ross R."/>
            <person name="Yang R."/>
            <person name="Briner A.E."/>
            <person name="Felis G.E."/>
            <person name="de Vos W.M."/>
            <person name="Barrangou R."/>
            <person name="Klaenhammer T.R."/>
            <person name="Caufield P.W."/>
            <person name="Cui Y."/>
            <person name="Zhang H."/>
            <person name="O'Toole P.W."/>
        </authorList>
    </citation>
    <scope>NUCLEOTIDE SEQUENCE [LARGE SCALE GENOMIC DNA]</scope>
    <source>
        <strain evidence="5 6">DSM 23927</strain>
    </source>
</reference>
<evidence type="ECO:0000313" key="5">
    <source>
        <dbReference type="EMBL" id="KRM71656.1"/>
    </source>
</evidence>
<proteinExistence type="predicted"/>
<dbReference type="InterPro" id="IPR010982">
    <property type="entry name" value="Lambda_DNA-bd_dom_sf"/>
</dbReference>
<sequence length="338" mass="37801">MVSIRQIATEAGVSPATVSRVLNDDPTFSVSDQTRQLVQNTAERLAYIKPERFTKTVQVVSSQSRAMEVIDPYFRTMRLAIEEEAKKRAIHLTPTIRIFNQRTKPDLGSLSDVGGLLVIGGFTPEALAELQAANQNIVAVDDATIPASMDGVYIDLFAYTKKLVDQVYAHTEGSVAYIGGKRAMRNLDGTEVIDDSESRYQAYKTSTKEHHRLLQAKLGPWTSEFGESQADWYLKLRNQPDAILFANDPLAIGFIRGLMQANISPRDFPHMLSFDDTDMTRYTTPTLSSIEIPLQLFGENAIRLLSERISGKRTHASRVILEPSITFRESFPESLIKD</sequence>
<dbReference type="SUPFAM" id="SSF53822">
    <property type="entry name" value="Periplasmic binding protein-like I"/>
    <property type="match status" value="1"/>
</dbReference>
<protein>
    <submittedName>
        <fullName evidence="5">LacI family transcriptional regulator</fullName>
    </submittedName>
</protein>
<dbReference type="CDD" id="cd01544">
    <property type="entry name" value="PBP1_GalR"/>
    <property type="match status" value="1"/>
</dbReference>
<dbReference type="AlphaFoldDB" id="A0A0R2AW87"/>
<accession>A0A0R2AW87</accession>
<evidence type="ECO:0000313" key="6">
    <source>
        <dbReference type="Proteomes" id="UP000051672"/>
    </source>
</evidence>
<dbReference type="PANTHER" id="PTHR30146">
    <property type="entry name" value="LACI-RELATED TRANSCRIPTIONAL REPRESSOR"/>
    <property type="match status" value="1"/>
</dbReference>
<keyword evidence="1" id="KW-0805">Transcription regulation</keyword>
<organism evidence="5 6">
    <name type="scientific">Lacticaseibacillus brantae DSM 23927</name>
    <dbReference type="NCBI Taxonomy" id="1423727"/>
    <lineage>
        <taxon>Bacteria</taxon>
        <taxon>Bacillati</taxon>
        <taxon>Bacillota</taxon>
        <taxon>Bacilli</taxon>
        <taxon>Lactobacillales</taxon>
        <taxon>Lactobacillaceae</taxon>
        <taxon>Lacticaseibacillus</taxon>
    </lineage>
</organism>
<keyword evidence="3" id="KW-0804">Transcription</keyword>
<dbReference type="InterPro" id="IPR000843">
    <property type="entry name" value="HTH_LacI"/>
</dbReference>
<dbReference type="InterPro" id="IPR028082">
    <property type="entry name" value="Peripla_BP_I"/>
</dbReference>
<evidence type="ECO:0000259" key="4">
    <source>
        <dbReference type="PROSITE" id="PS50932"/>
    </source>
</evidence>
<dbReference type="CDD" id="cd01392">
    <property type="entry name" value="HTH_LacI"/>
    <property type="match status" value="1"/>
</dbReference>
<dbReference type="GO" id="GO:0000976">
    <property type="term" value="F:transcription cis-regulatory region binding"/>
    <property type="evidence" value="ECO:0007669"/>
    <property type="project" value="TreeGrafter"/>
</dbReference>
<keyword evidence="2" id="KW-0238">DNA-binding</keyword>
<dbReference type="STRING" id="1423727.FC34_GL001313"/>
<dbReference type="Pfam" id="PF13377">
    <property type="entry name" value="Peripla_BP_3"/>
    <property type="match status" value="1"/>
</dbReference>